<keyword evidence="10" id="KW-0336">GPI-anchor</keyword>
<keyword evidence="28" id="KW-1185">Reference proteome</keyword>
<evidence type="ECO:0000256" key="15">
    <source>
        <dbReference type="ARBA" id="ARBA00022833"/>
    </source>
</evidence>
<keyword evidence="24" id="KW-0732">Signal</keyword>
<dbReference type="EC" id="3.4.11.7" evidence="7"/>
<evidence type="ECO:0000256" key="18">
    <source>
        <dbReference type="ARBA" id="ARBA00022989"/>
    </source>
</evidence>
<evidence type="ECO:0000256" key="5">
    <source>
        <dbReference type="ARBA" id="ARBA00010136"/>
    </source>
</evidence>
<dbReference type="PANTHER" id="PTHR11533:SF276">
    <property type="entry name" value="GLUTAMYL AMINOPEPTIDASE"/>
    <property type="match status" value="1"/>
</dbReference>
<keyword evidence="11" id="KW-0645">Protease</keyword>
<feature type="domain" description="Aminopeptidase N-like N-terminal" evidence="27">
    <location>
        <begin position="30"/>
        <end position="218"/>
    </location>
</feature>
<keyword evidence="15" id="KW-0862">Zinc</keyword>
<dbReference type="InterPro" id="IPR045357">
    <property type="entry name" value="Aminopeptidase_N-like_N"/>
</dbReference>
<evidence type="ECO:0000256" key="16">
    <source>
        <dbReference type="ARBA" id="ARBA00022837"/>
    </source>
</evidence>
<evidence type="ECO:0000256" key="20">
    <source>
        <dbReference type="ARBA" id="ARBA00023136"/>
    </source>
</evidence>
<dbReference type="InterPro" id="IPR027268">
    <property type="entry name" value="Peptidase_M4/M1_CTD_sf"/>
</dbReference>
<evidence type="ECO:0000259" key="26">
    <source>
        <dbReference type="Pfam" id="PF11838"/>
    </source>
</evidence>
<dbReference type="Pfam" id="PF17900">
    <property type="entry name" value="Peptidase_M1_N"/>
    <property type="match status" value="1"/>
</dbReference>
<dbReference type="Pfam" id="PF01433">
    <property type="entry name" value="Peptidase_M1"/>
    <property type="match status" value="1"/>
</dbReference>
<comment type="subcellular location">
    <subcellularLocation>
        <location evidence="4">Cell membrane</location>
        <topology evidence="4">Lipid-anchor</topology>
        <topology evidence="4">GPI-anchor</topology>
    </subcellularLocation>
    <subcellularLocation>
        <location evidence="3">Cell membrane</location>
        <topology evidence="3">Single-pass type II membrane protein</topology>
    </subcellularLocation>
</comment>
<feature type="chain" id="PRO_5047119697" description="glutamyl aminopeptidase" evidence="24">
    <location>
        <begin position="20"/>
        <end position="683"/>
    </location>
</feature>
<keyword evidence="12" id="KW-0812">Transmembrane</keyword>
<organism evidence="28 29">
    <name type="scientific">Neodiprion lecontei</name>
    <name type="common">Redheaded pine sawfly</name>
    <dbReference type="NCBI Taxonomy" id="441921"/>
    <lineage>
        <taxon>Eukaryota</taxon>
        <taxon>Metazoa</taxon>
        <taxon>Ecdysozoa</taxon>
        <taxon>Arthropoda</taxon>
        <taxon>Hexapoda</taxon>
        <taxon>Insecta</taxon>
        <taxon>Pterygota</taxon>
        <taxon>Neoptera</taxon>
        <taxon>Endopterygota</taxon>
        <taxon>Hymenoptera</taxon>
        <taxon>Tenthredinoidea</taxon>
        <taxon>Diprionidae</taxon>
        <taxon>Diprioninae</taxon>
        <taxon>Neodiprion</taxon>
    </lineage>
</organism>
<keyword evidence="18" id="KW-1133">Transmembrane helix</keyword>
<reference evidence="29" key="1">
    <citation type="submission" date="2025-08" db="UniProtKB">
        <authorList>
            <consortium name="RefSeq"/>
        </authorList>
    </citation>
    <scope>IDENTIFICATION</scope>
    <source>
        <tissue evidence="29">Thorax and Abdomen</tissue>
    </source>
</reference>
<comment type="cofactor">
    <cofactor evidence="2">
        <name>Zn(2+)</name>
        <dbReference type="ChEBI" id="CHEBI:29105"/>
    </cofactor>
</comment>
<dbReference type="GO" id="GO:0004177">
    <property type="term" value="F:aminopeptidase activity"/>
    <property type="evidence" value="ECO:0007669"/>
    <property type="project" value="UniProtKB-KW"/>
</dbReference>
<dbReference type="SUPFAM" id="SSF63737">
    <property type="entry name" value="Leukotriene A4 hydrolase N-terminal domain"/>
    <property type="match status" value="1"/>
</dbReference>
<evidence type="ECO:0000256" key="9">
    <source>
        <dbReference type="ARBA" id="ARBA00022475"/>
    </source>
</evidence>
<proteinExistence type="inferred from homology"/>
<dbReference type="InterPro" id="IPR042097">
    <property type="entry name" value="Aminopeptidase_N-like_N_sf"/>
</dbReference>
<keyword evidence="20" id="KW-0472">Membrane</keyword>
<evidence type="ECO:0000256" key="1">
    <source>
        <dbReference type="ARBA" id="ARBA00001703"/>
    </source>
</evidence>
<evidence type="ECO:0000256" key="2">
    <source>
        <dbReference type="ARBA" id="ARBA00001947"/>
    </source>
</evidence>
<evidence type="ECO:0000256" key="7">
    <source>
        <dbReference type="ARBA" id="ARBA00012567"/>
    </source>
</evidence>
<gene>
    <name evidence="29" type="primary">LOC107221618</name>
</gene>
<evidence type="ECO:0000256" key="17">
    <source>
        <dbReference type="ARBA" id="ARBA00022968"/>
    </source>
</evidence>
<comment type="catalytic activity">
    <reaction evidence="1">
        <text>Release of N-terminal glutamate (and to a lesser extent aspartate) from a peptide.</text>
        <dbReference type="EC" id="3.4.11.7"/>
    </reaction>
</comment>
<dbReference type="InterPro" id="IPR001930">
    <property type="entry name" value="Peptidase_M1"/>
</dbReference>
<evidence type="ECO:0000256" key="3">
    <source>
        <dbReference type="ARBA" id="ARBA00004401"/>
    </source>
</evidence>
<dbReference type="PANTHER" id="PTHR11533">
    <property type="entry name" value="PROTEASE M1 ZINC METALLOPROTEASE"/>
    <property type="match status" value="1"/>
</dbReference>
<dbReference type="SUPFAM" id="SSF55486">
    <property type="entry name" value="Metalloproteases ('zincins'), catalytic domain"/>
    <property type="match status" value="1"/>
</dbReference>
<dbReference type="Gene3D" id="1.25.50.20">
    <property type="match status" value="1"/>
</dbReference>
<dbReference type="Gene3D" id="1.10.390.10">
    <property type="entry name" value="Neutral Protease Domain 2"/>
    <property type="match status" value="1"/>
</dbReference>
<evidence type="ECO:0000256" key="23">
    <source>
        <dbReference type="ARBA" id="ARBA00023288"/>
    </source>
</evidence>
<evidence type="ECO:0000256" key="6">
    <source>
        <dbReference type="ARBA" id="ARBA00011748"/>
    </source>
</evidence>
<dbReference type="InterPro" id="IPR014782">
    <property type="entry name" value="Peptidase_M1_dom"/>
</dbReference>
<dbReference type="RefSeq" id="XP_046588384.1">
    <property type="nucleotide sequence ID" value="XM_046732428.1"/>
</dbReference>
<keyword evidence="16" id="KW-0106">Calcium</keyword>
<evidence type="ECO:0000256" key="8">
    <source>
        <dbReference type="ARBA" id="ARBA00022438"/>
    </source>
</evidence>
<evidence type="ECO:0000256" key="22">
    <source>
        <dbReference type="ARBA" id="ARBA00023180"/>
    </source>
</evidence>
<dbReference type="Proteomes" id="UP000829291">
    <property type="component" value="Chromosome 2"/>
</dbReference>
<comment type="similarity">
    <text evidence="5">Belongs to the peptidase M1 family.</text>
</comment>
<sequence>MLLCYYFLGFVQGVTLVTAIDYRLPTDVIPLRYDLCIYPDISSGVFNGTVNIELNVTATCSTIIVNKYDLDIFSLNLTYTSTSSLLTITSATEDTDLQEYIITPSTEIEAGKYTLSIGFSGNFSQDLVGLYQSTYVGENNNTRKLAVAVLPPAYARNVFPCLDEPKFKAQFDIKLVQPSGDNYTSISNMNVKSIAVNEPASGLKTVTFATSPPMPTFLVGLVVCDFQAQTTNVTNLDGETFPVSFYTTEAQLYKSALPLQVATNALAYYINLFNVSYPLPKFDMVAIADITFSLVESWGMVQAAEHAILYTSNTSSTSNMDDVIFTTCYGVAHMWVGTLVSVDWWDDIWITEGIPTWAQYRTANELYPDWGFIELFLFYEVLNVMDDDASVDSDPMIQEITTPDEIANVYDSIRTSKAAAVIRMLENFVGSDIFYTAIATDLKTYAYQSENTSGFYDGLQDLVDSSLNISAIMNTWTLQAGFPVVNVVKNGTVYTLTQKRFLSDPNAVSNSTSSTYGFRWTIPITYVTSENSTSNLVWFQYDASSLSLTVNTSVEWIKFNHDQVGFYRVNYETSEWETLINILKSDPETFTAADRTQLVGDAFSLAAAAQLSYNVTLELASYLVNESHYIPWDMAYTDFQYMDFMLADTDISTSLNDYIISLVKSVYKNVTWSVGDSDSHITL</sequence>
<keyword evidence="9" id="KW-1003">Cell membrane</keyword>
<evidence type="ECO:0000256" key="14">
    <source>
        <dbReference type="ARBA" id="ARBA00022801"/>
    </source>
</evidence>
<evidence type="ECO:0000256" key="4">
    <source>
        <dbReference type="ARBA" id="ARBA00004609"/>
    </source>
</evidence>
<feature type="domain" description="Peptidase M1 membrane alanine aminopeptidase" evidence="25">
    <location>
        <begin position="259"/>
        <end position="476"/>
    </location>
</feature>
<dbReference type="GeneID" id="107221618"/>
<dbReference type="InterPro" id="IPR050344">
    <property type="entry name" value="Peptidase_M1_aminopeptidases"/>
</dbReference>
<evidence type="ECO:0000256" key="10">
    <source>
        <dbReference type="ARBA" id="ARBA00022622"/>
    </source>
</evidence>
<evidence type="ECO:0000256" key="13">
    <source>
        <dbReference type="ARBA" id="ARBA00022723"/>
    </source>
</evidence>
<keyword evidence="17" id="KW-0735">Signal-anchor</keyword>
<feature type="signal peptide" evidence="24">
    <location>
        <begin position="1"/>
        <end position="19"/>
    </location>
</feature>
<keyword evidence="14" id="KW-0378">Hydrolase</keyword>
<accession>A0ABM3FK33</accession>
<keyword evidence="21" id="KW-1015">Disulfide bond</keyword>
<protein>
    <recommendedName>
        <fullName evidence="7">glutamyl aminopeptidase</fullName>
        <ecNumber evidence="7">3.4.11.7</ecNumber>
    </recommendedName>
</protein>
<comment type="subunit">
    <text evidence="6">Homodimer; disulfide-linked.</text>
</comment>
<evidence type="ECO:0000256" key="12">
    <source>
        <dbReference type="ARBA" id="ARBA00022692"/>
    </source>
</evidence>
<dbReference type="Pfam" id="PF11838">
    <property type="entry name" value="ERAP1_C"/>
    <property type="match status" value="1"/>
</dbReference>
<keyword evidence="8 29" id="KW-0031">Aminopeptidase</keyword>
<dbReference type="Gene3D" id="2.60.40.1910">
    <property type="match status" value="1"/>
</dbReference>
<evidence type="ECO:0000313" key="28">
    <source>
        <dbReference type="Proteomes" id="UP000829291"/>
    </source>
</evidence>
<evidence type="ECO:0000259" key="27">
    <source>
        <dbReference type="Pfam" id="PF17900"/>
    </source>
</evidence>
<keyword evidence="19" id="KW-0482">Metalloprotease</keyword>
<name>A0ABM3FK33_NEOLC</name>
<evidence type="ECO:0000256" key="11">
    <source>
        <dbReference type="ARBA" id="ARBA00022670"/>
    </source>
</evidence>
<dbReference type="PRINTS" id="PR00756">
    <property type="entry name" value="ALADIPTASE"/>
</dbReference>
<evidence type="ECO:0000256" key="24">
    <source>
        <dbReference type="SAM" id="SignalP"/>
    </source>
</evidence>
<evidence type="ECO:0000256" key="21">
    <source>
        <dbReference type="ARBA" id="ARBA00023157"/>
    </source>
</evidence>
<feature type="domain" description="ERAP1-like C-terminal" evidence="26">
    <location>
        <begin position="556"/>
        <end position="679"/>
    </location>
</feature>
<keyword evidence="13" id="KW-0479">Metal-binding</keyword>
<keyword evidence="22" id="KW-0325">Glycoprotein</keyword>
<dbReference type="Gene3D" id="2.60.40.1730">
    <property type="entry name" value="tricorn interacting facor f3 domain"/>
    <property type="match status" value="1"/>
</dbReference>
<evidence type="ECO:0000259" key="25">
    <source>
        <dbReference type="Pfam" id="PF01433"/>
    </source>
</evidence>
<dbReference type="InterPro" id="IPR024571">
    <property type="entry name" value="ERAP1-like_C_dom"/>
</dbReference>
<evidence type="ECO:0000256" key="19">
    <source>
        <dbReference type="ARBA" id="ARBA00023049"/>
    </source>
</evidence>
<evidence type="ECO:0000313" key="29">
    <source>
        <dbReference type="RefSeq" id="XP_046588384.1"/>
    </source>
</evidence>
<dbReference type="InterPro" id="IPR034016">
    <property type="entry name" value="M1_APN-typ"/>
</dbReference>
<keyword evidence="23" id="KW-0449">Lipoprotein</keyword>
<dbReference type="CDD" id="cd09601">
    <property type="entry name" value="M1_APN-Q_like"/>
    <property type="match status" value="1"/>
</dbReference>